<protein>
    <submittedName>
        <fullName evidence="2">Uncharacterized protein</fullName>
    </submittedName>
</protein>
<dbReference type="RefSeq" id="WP_148080331.1">
    <property type="nucleotide sequence ID" value="NZ_CP042914.1"/>
</dbReference>
<accession>A0A5B9QTP7</accession>
<gene>
    <name evidence="2" type="ORF">UC8_31390</name>
</gene>
<name>A0A5B9QTP7_9BACT</name>
<dbReference type="EMBL" id="CP042914">
    <property type="protein sequence ID" value="QEG41120.1"/>
    <property type="molecule type" value="Genomic_DNA"/>
</dbReference>
<dbReference type="KEGG" id="rul:UC8_31390"/>
<feature type="transmembrane region" description="Helical" evidence="1">
    <location>
        <begin position="203"/>
        <end position="233"/>
    </location>
</feature>
<evidence type="ECO:0000313" key="2">
    <source>
        <dbReference type="EMBL" id="QEG41120.1"/>
    </source>
</evidence>
<sequence>MPDPPLPQPSPQQLLPKFYRWSDAISPLVLLRCIQPAFSLTILLLACAAYWGTFAVHDLLDHYLAASQAAAPLEGPSSWLSLDPPPQNSPAVNLQWLNSQAFGRAVRYSLSPAATLAWSVDNPQVWNALLKQLIIYLLWLVPIGLVLRASITSCAERRDTSLKACLRLLRSRAVAMVSVLLIPLLAVLFAAAAYWLIGFLARLAPVIADVLMLVCVPFLIAAGVLAVGSLFAVPLAWASLLTETDCDPFDALSRGYEYTLRRLIPLAIYVLAAWGIHWVAFRLVEAICIGGWNIAERLVRMSADGQELPGISEAFVLHLPDVFSVVLFWSLVGGIYLLLRRDANDQEIEDIQENLLPSSR</sequence>
<feature type="transmembrane region" description="Helical" evidence="1">
    <location>
        <begin position="173"/>
        <end position="197"/>
    </location>
</feature>
<feature type="transmembrane region" description="Helical" evidence="1">
    <location>
        <begin position="315"/>
        <end position="339"/>
    </location>
</feature>
<evidence type="ECO:0000256" key="1">
    <source>
        <dbReference type="SAM" id="Phobius"/>
    </source>
</evidence>
<reference evidence="2 3" key="1">
    <citation type="submission" date="2019-08" db="EMBL/GenBank/DDBJ databases">
        <title>Deep-cultivation of Planctomycetes and their phenomic and genomic characterization uncovers novel biology.</title>
        <authorList>
            <person name="Wiegand S."/>
            <person name="Jogler M."/>
            <person name="Boedeker C."/>
            <person name="Pinto D."/>
            <person name="Vollmers J."/>
            <person name="Rivas-Marin E."/>
            <person name="Kohn T."/>
            <person name="Peeters S.H."/>
            <person name="Heuer A."/>
            <person name="Rast P."/>
            <person name="Oberbeckmann S."/>
            <person name="Bunk B."/>
            <person name="Jeske O."/>
            <person name="Meyerdierks A."/>
            <person name="Storesund J.E."/>
            <person name="Kallscheuer N."/>
            <person name="Luecker S."/>
            <person name="Lage O.M."/>
            <person name="Pohl T."/>
            <person name="Merkel B.J."/>
            <person name="Hornburger P."/>
            <person name="Mueller R.-W."/>
            <person name="Bruemmer F."/>
            <person name="Labrenz M."/>
            <person name="Spormann A.M."/>
            <person name="Op den Camp H."/>
            <person name="Overmann J."/>
            <person name="Amann R."/>
            <person name="Jetten M.S.M."/>
            <person name="Mascher T."/>
            <person name="Medema M.H."/>
            <person name="Devos D.P."/>
            <person name="Kaster A.-K."/>
            <person name="Ovreas L."/>
            <person name="Rohde M."/>
            <person name="Galperin M.Y."/>
            <person name="Jogler C."/>
        </authorList>
    </citation>
    <scope>NUCLEOTIDE SEQUENCE [LARGE SCALE GENOMIC DNA]</scope>
    <source>
        <strain evidence="2 3">UC8</strain>
    </source>
</reference>
<keyword evidence="1" id="KW-1133">Transmembrane helix</keyword>
<dbReference type="OrthoDB" id="253333at2"/>
<dbReference type="AlphaFoldDB" id="A0A5B9QTP7"/>
<evidence type="ECO:0000313" key="3">
    <source>
        <dbReference type="Proteomes" id="UP000325286"/>
    </source>
</evidence>
<feature type="transmembrane region" description="Helical" evidence="1">
    <location>
        <begin position="133"/>
        <end position="152"/>
    </location>
</feature>
<dbReference type="Proteomes" id="UP000325286">
    <property type="component" value="Chromosome"/>
</dbReference>
<proteinExistence type="predicted"/>
<keyword evidence="1" id="KW-0472">Membrane</keyword>
<feature type="transmembrane region" description="Helical" evidence="1">
    <location>
        <begin position="266"/>
        <end position="295"/>
    </location>
</feature>
<keyword evidence="1" id="KW-0812">Transmembrane</keyword>
<organism evidence="2 3">
    <name type="scientific">Roseimaritima ulvae</name>
    <dbReference type="NCBI Taxonomy" id="980254"/>
    <lineage>
        <taxon>Bacteria</taxon>
        <taxon>Pseudomonadati</taxon>
        <taxon>Planctomycetota</taxon>
        <taxon>Planctomycetia</taxon>
        <taxon>Pirellulales</taxon>
        <taxon>Pirellulaceae</taxon>
        <taxon>Roseimaritima</taxon>
    </lineage>
</organism>
<keyword evidence="3" id="KW-1185">Reference proteome</keyword>